<gene>
    <name evidence="4" type="ORF">THASP1DRAFT_28905</name>
</gene>
<dbReference type="GO" id="GO:0061630">
    <property type="term" value="F:ubiquitin protein ligase activity"/>
    <property type="evidence" value="ECO:0007669"/>
    <property type="project" value="UniProtKB-EC"/>
</dbReference>
<dbReference type="SUPFAM" id="SSF57850">
    <property type="entry name" value="RING/U-box"/>
    <property type="match status" value="1"/>
</dbReference>
<dbReference type="STRING" id="78915.A0A4P9XUP3"/>
<dbReference type="AlphaFoldDB" id="A0A4P9XUP3"/>
<dbReference type="GO" id="GO:0016567">
    <property type="term" value="P:protein ubiquitination"/>
    <property type="evidence" value="ECO:0007669"/>
    <property type="project" value="TreeGrafter"/>
</dbReference>
<dbReference type="Proteomes" id="UP000271241">
    <property type="component" value="Unassembled WGS sequence"/>
</dbReference>
<dbReference type="GO" id="GO:0008270">
    <property type="term" value="F:zinc ion binding"/>
    <property type="evidence" value="ECO:0007669"/>
    <property type="project" value="UniProtKB-KW"/>
</dbReference>
<feature type="region of interest" description="Disordered" evidence="2">
    <location>
        <begin position="1"/>
        <end position="56"/>
    </location>
</feature>
<organism evidence="4 5">
    <name type="scientific">Thamnocephalis sphaerospora</name>
    <dbReference type="NCBI Taxonomy" id="78915"/>
    <lineage>
        <taxon>Eukaryota</taxon>
        <taxon>Fungi</taxon>
        <taxon>Fungi incertae sedis</taxon>
        <taxon>Zoopagomycota</taxon>
        <taxon>Zoopagomycotina</taxon>
        <taxon>Zoopagomycetes</taxon>
        <taxon>Zoopagales</taxon>
        <taxon>Sigmoideomycetaceae</taxon>
        <taxon>Thamnocephalis</taxon>
    </lineage>
</organism>
<feature type="region of interest" description="Disordered" evidence="2">
    <location>
        <begin position="84"/>
        <end position="152"/>
    </location>
</feature>
<evidence type="ECO:0000256" key="1">
    <source>
        <dbReference type="PROSITE-ProRule" id="PRU00175"/>
    </source>
</evidence>
<feature type="region of interest" description="Disordered" evidence="2">
    <location>
        <begin position="170"/>
        <end position="190"/>
    </location>
</feature>
<dbReference type="PANTHER" id="PTHR22996:SF0">
    <property type="entry name" value="RE60872P-RELATED"/>
    <property type="match status" value="1"/>
</dbReference>
<keyword evidence="1" id="KW-0479">Metal-binding</keyword>
<dbReference type="EMBL" id="KZ992524">
    <property type="protein sequence ID" value="RKP09301.1"/>
    <property type="molecule type" value="Genomic_DNA"/>
</dbReference>
<dbReference type="PANTHER" id="PTHR22996">
    <property type="entry name" value="MAHOGUNIN"/>
    <property type="match status" value="1"/>
</dbReference>
<evidence type="ECO:0000259" key="3">
    <source>
        <dbReference type="PROSITE" id="PS50089"/>
    </source>
</evidence>
<name>A0A4P9XUP3_9FUNG</name>
<proteinExistence type="predicted"/>
<dbReference type="GO" id="GO:0005737">
    <property type="term" value="C:cytoplasm"/>
    <property type="evidence" value="ECO:0007669"/>
    <property type="project" value="TreeGrafter"/>
</dbReference>
<sequence>MRGLVGRIFGTPSRESEPAGNGEDLEAGRGNQPDNAAGTAATQPTVAHDPLNYGRELYFGPRFTGVVEADEDLGRTAWRRVGSELEERDDEGTLDEDADGTFVDGPADDEGDSRTSGSVQQQQQQQQRKKKNWQRKRKDSKPNKENNTGCTELRGLFNVRDITLVHVPAKEEANTSADEAETDAVDETSPPSGRFRLHFCLDLLANAKLTVMWLAREDPQRDTANRIAIRQRDAPMSVPAAHVVHLAEGLSQDYQAPDEHLLSPAELPDQQSLILHALPRSNVEECTSGSADAALEGPVNSVLTRMATAMSLTDRPPIDASAPPPAAATDSPETVVTSDVAVEIQMRELEHPGSKDMPLLILLEAGQGTQSLLTVASLLAPLQRGVNKMTILGQKLRTGGETYLLEQIYGADESATDAAENQGTDGEVESSDCVVCIADPATVAVLPCRHLCLCADCAEELRNRSCFCPICRQAFHTMLRVGE</sequence>
<accession>A0A4P9XUP3</accession>
<feature type="compositionally biased region" description="Basic residues" evidence="2">
    <location>
        <begin position="127"/>
        <end position="139"/>
    </location>
</feature>
<dbReference type="Pfam" id="PF13920">
    <property type="entry name" value="zf-C3HC4_3"/>
    <property type="match status" value="1"/>
</dbReference>
<keyword evidence="1" id="KW-0862">Zinc</keyword>
<dbReference type="InterPro" id="IPR045194">
    <property type="entry name" value="MGRN1/RNF157-like"/>
</dbReference>
<dbReference type="OrthoDB" id="1711136at2759"/>
<keyword evidence="5" id="KW-1185">Reference proteome</keyword>
<feature type="domain" description="RING-type" evidence="3">
    <location>
        <begin position="433"/>
        <end position="472"/>
    </location>
</feature>
<protein>
    <recommendedName>
        <fullName evidence="3">RING-type domain-containing protein</fullName>
    </recommendedName>
</protein>
<dbReference type="Gene3D" id="3.30.40.10">
    <property type="entry name" value="Zinc/RING finger domain, C3HC4 (zinc finger)"/>
    <property type="match status" value="1"/>
</dbReference>
<evidence type="ECO:0000313" key="5">
    <source>
        <dbReference type="Proteomes" id="UP000271241"/>
    </source>
</evidence>
<dbReference type="InterPro" id="IPR013083">
    <property type="entry name" value="Znf_RING/FYVE/PHD"/>
</dbReference>
<evidence type="ECO:0000313" key="4">
    <source>
        <dbReference type="EMBL" id="RKP09301.1"/>
    </source>
</evidence>
<dbReference type="InterPro" id="IPR001841">
    <property type="entry name" value="Znf_RING"/>
</dbReference>
<reference evidence="5" key="1">
    <citation type="journal article" date="2018" name="Nat. Microbiol.">
        <title>Leveraging single-cell genomics to expand the fungal tree of life.</title>
        <authorList>
            <person name="Ahrendt S.R."/>
            <person name="Quandt C.A."/>
            <person name="Ciobanu D."/>
            <person name="Clum A."/>
            <person name="Salamov A."/>
            <person name="Andreopoulos B."/>
            <person name="Cheng J.F."/>
            <person name="Woyke T."/>
            <person name="Pelin A."/>
            <person name="Henrissat B."/>
            <person name="Reynolds N.K."/>
            <person name="Benny G.L."/>
            <person name="Smith M.E."/>
            <person name="James T.Y."/>
            <person name="Grigoriev I.V."/>
        </authorList>
    </citation>
    <scope>NUCLEOTIDE SEQUENCE [LARGE SCALE GENOMIC DNA]</scope>
    <source>
        <strain evidence="5">RSA 1356</strain>
    </source>
</reference>
<dbReference type="PROSITE" id="PS50089">
    <property type="entry name" value="ZF_RING_2"/>
    <property type="match status" value="1"/>
</dbReference>
<feature type="compositionally biased region" description="Acidic residues" evidence="2">
    <location>
        <begin position="84"/>
        <end position="99"/>
    </location>
</feature>
<keyword evidence="1" id="KW-0863">Zinc-finger</keyword>
<evidence type="ECO:0000256" key="2">
    <source>
        <dbReference type="SAM" id="MobiDB-lite"/>
    </source>
</evidence>